<organism evidence="2 3">
    <name type="scientific">Candidatus Scybalocola faecigallinarum</name>
    <dbReference type="NCBI Taxonomy" id="2840941"/>
    <lineage>
        <taxon>Bacteria</taxon>
        <taxon>Bacillati</taxon>
        <taxon>Bacillota</taxon>
        <taxon>Clostridia</taxon>
        <taxon>Lachnospirales</taxon>
        <taxon>Lachnospiraceae</taxon>
        <taxon>Lachnospiraceae incertae sedis</taxon>
        <taxon>Candidatus Scybalocola (ex Gilroy et al. 2021)</taxon>
    </lineage>
</organism>
<reference evidence="2" key="2">
    <citation type="journal article" date="2021" name="PeerJ">
        <title>Extensive microbial diversity within the chicken gut microbiome revealed by metagenomics and culture.</title>
        <authorList>
            <person name="Gilroy R."/>
            <person name="Ravi A."/>
            <person name="Getino M."/>
            <person name="Pursley I."/>
            <person name="Horton D.L."/>
            <person name="Alikhan N.F."/>
            <person name="Baker D."/>
            <person name="Gharbi K."/>
            <person name="Hall N."/>
            <person name="Watson M."/>
            <person name="Adriaenssens E.M."/>
            <person name="Foster-Nyarko E."/>
            <person name="Jarju S."/>
            <person name="Secka A."/>
            <person name="Antonio M."/>
            <person name="Oren A."/>
            <person name="Chaudhuri R.R."/>
            <person name="La Ragione R."/>
            <person name="Hildebrand F."/>
            <person name="Pallen M.J."/>
        </authorList>
    </citation>
    <scope>NUCLEOTIDE SEQUENCE</scope>
    <source>
        <strain evidence="2">CHK178-757</strain>
    </source>
</reference>
<evidence type="ECO:0000313" key="3">
    <source>
        <dbReference type="Proteomes" id="UP000823927"/>
    </source>
</evidence>
<comment type="caution">
    <text evidence="2">The sequence shown here is derived from an EMBL/GenBank/DDBJ whole genome shotgun (WGS) entry which is preliminary data.</text>
</comment>
<feature type="transmembrane region" description="Helical" evidence="1">
    <location>
        <begin position="7"/>
        <end position="24"/>
    </location>
</feature>
<feature type="transmembrane region" description="Helical" evidence="1">
    <location>
        <begin position="145"/>
        <end position="164"/>
    </location>
</feature>
<dbReference type="Proteomes" id="UP000823927">
    <property type="component" value="Unassembled WGS sequence"/>
</dbReference>
<keyword evidence="1" id="KW-1133">Transmembrane helix</keyword>
<proteinExistence type="predicted"/>
<keyword evidence="1" id="KW-0472">Membrane</keyword>
<accession>A0A9D1JQI5</accession>
<dbReference type="AlphaFoldDB" id="A0A9D1JQI5"/>
<feature type="transmembrane region" description="Helical" evidence="1">
    <location>
        <begin position="67"/>
        <end position="85"/>
    </location>
</feature>
<gene>
    <name evidence="2" type="ORF">IAB46_02135</name>
</gene>
<feature type="transmembrane region" description="Helical" evidence="1">
    <location>
        <begin position="97"/>
        <end position="115"/>
    </location>
</feature>
<dbReference type="EMBL" id="DVIT01000011">
    <property type="protein sequence ID" value="HIS46350.1"/>
    <property type="molecule type" value="Genomic_DNA"/>
</dbReference>
<feature type="transmembrane region" description="Helical" evidence="1">
    <location>
        <begin position="122"/>
        <end position="139"/>
    </location>
</feature>
<evidence type="ECO:0000313" key="2">
    <source>
        <dbReference type="EMBL" id="HIS46350.1"/>
    </source>
</evidence>
<keyword evidence="1" id="KW-0812">Transmembrane</keyword>
<name>A0A9D1JQI5_9FIRM</name>
<feature type="transmembrane region" description="Helical" evidence="1">
    <location>
        <begin position="36"/>
        <end position="60"/>
    </location>
</feature>
<evidence type="ECO:0000256" key="1">
    <source>
        <dbReference type="SAM" id="Phobius"/>
    </source>
</evidence>
<reference evidence="2" key="1">
    <citation type="submission" date="2020-10" db="EMBL/GenBank/DDBJ databases">
        <authorList>
            <person name="Gilroy R."/>
        </authorList>
    </citation>
    <scope>NUCLEOTIDE SEQUENCE</scope>
    <source>
        <strain evidence="2">CHK178-757</strain>
    </source>
</reference>
<sequence length="166" mass="18653">MNVKNAILNPLAMFLIGLLTGFVVKEIDIHFYAQTFGISLSDIFSQAGVWIVIGVAISLYSKSTKFAMANIFTFCIGMLITYYITAMVTDSVYGWTYIKGWTVFACISPFMAFLVTRTKKKGFLSLAIKIGIFAAYIFMTLLLGGFIKVYDLVFFLILICMLFLKK</sequence>
<protein>
    <submittedName>
        <fullName evidence="2">Uncharacterized protein</fullName>
    </submittedName>
</protein>